<dbReference type="EMBL" id="JAERQG010000001">
    <property type="protein sequence ID" value="MBL0763709.1"/>
    <property type="molecule type" value="Genomic_DNA"/>
</dbReference>
<reference evidence="2" key="1">
    <citation type="submission" date="2021-01" db="EMBL/GenBank/DDBJ databases">
        <title>Marivirga sp. nov., isolated from intertidal surface sediments.</title>
        <authorList>
            <person name="Zhang M."/>
        </authorList>
    </citation>
    <scope>NUCLEOTIDE SEQUENCE</scope>
    <source>
        <strain evidence="2">SM1354</strain>
    </source>
</reference>
<evidence type="ECO:0000313" key="2">
    <source>
        <dbReference type="EMBL" id="MBL0763709.1"/>
    </source>
</evidence>
<protein>
    <submittedName>
        <fullName evidence="2">Uncharacterized protein</fullName>
    </submittedName>
</protein>
<accession>A0A937ABU2</accession>
<keyword evidence="1" id="KW-1133">Transmembrane helix</keyword>
<evidence type="ECO:0000256" key="1">
    <source>
        <dbReference type="SAM" id="Phobius"/>
    </source>
</evidence>
<name>A0A937ABU2_9BACT</name>
<gene>
    <name evidence="2" type="ORF">JKP34_00510</name>
</gene>
<organism evidence="2 3">
    <name type="scientific">Marivirga atlantica</name>
    <dbReference type="NCBI Taxonomy" id="1548457"/>
    <lineage>
        <taxon>Bacteria</taxon>
        <taxon>Pseudomonadati</taxon>
        <taxon>Bacteroidota</taxon>
        <taxon>Cytophagia</taxon>
        <taxon>Cytophagales</taxon>
        <taxon>Marivirgaceae</taxon>
        <taxon>Marivirga</taxon>
    </lineage>
</organism>
<dbReference type="AlphaFoldDB" id="A0A937ABU2"/>
<keyword evidence="3" id="KW-1185">Reference proteome</keyword>
<dbReference type="RefSeq" id="WP_201916599.1">
    <property type="nucleotide sequence ID" value="NZ_JAERQG010000001.1"/>
</dbReference>
<feature type="transmembrane region" description="Helical" evidence="1">
    <location>
        <begin position="66"/>
        <end position="85"/>
    </location>
</feature>
<feature type="transmembrane region" description="Helical" evidence="1">
    <location>
        <begin position="97"/>
        <end position="115"/>
    </location>
</feature>
<keyword evidence="1" id="KW-0472">Membrane</keyword>
<keyword evidence="1" id="KW-0812">Transmembrane</keyword>
<evidence type="ECO:0000313" key="3">
    <source>
        <dbReference type="Proteomes" id="UP000642920"/>
    </source>
</evidence>
<proteinExistence type="predicted"/>
<comment type="caution">
    <text evidence="2">The sequence shown here is derived from an EMBL/GenBank/DDBJ whole genome shotgun (WGS) entry which is preliminary data.</text>
</comment>
<dbReference type="Proteomes" id="UP000642920">
    <property type="component" value="Unassembled WGS sequence"/>
</dbReference>
<sequence>MGNLEALIVSYFDAIQKGELEFDQIRKSLESKSIPEEDIRYIVRKVDDRILEEKTKPIRSKKDLKFDNGIGILVSLAGIILVFLTRFGIIELDENQYWSYTVLLGGLSLLFLKWVKKRSNKFTNRNKFK</sequence>